<reference evidence="1 2" key="1">
    <citation type="submission" date="2024-01" db="EMBL/GenBank/DDBJ databases">
        <title>Genome assemblies of Stephania.</title>
        <authorList>
            <person name="Yang L."/>
        </authorList>
    </citation>
    <scope>NUCLEOTIDE SEQUENCE [LARGE SCALE GENOMIC DNA]</scope>
    <source>
        <strain evidence="1">YNDBR</strain>
        <tissue evidence="1">Leaf</tissue>
    </source>
</reference>
<dbReference type="EMBL" id="JBBNAF010000003">
    <property type="protein sequence ID" value="KAK9161335.1"/>
    <property type="molecule type" value="Genomic_DNA"/>
</dbReference>
<comment type="caution">
    <text evidence="1">The sequence shown here is derived from an EMBL/GenBank/DDBJ whole genome shotgun (WGS) entry which is preliminary data.</text>
</comment>
<keyword evidence="2" id="KW-1185">Reference proteome</keyword>
<accession>A0AAP0PZJ2</accession>
<sequence>MRGLSDPGDHSRFPANGAKCWRVREKECLILGRSVSMKSSVWMDKLKKSKSSDGGLSK</sequence>
<dbReference type="Proteomes" id="UP001420932">
    <property type="component" value="Unassembled WGS sequence"/>
</dbReference>
<gene>
    <name evidence="1" type="ORF">Syun_007676</name>
</gene>
<protein>
    <submittedName>
        <fullName evidence="1">Uncharacterized protein</fullName>
    </submittedName>
</protein>
<dbReference type="AlphaFoldDB" id="A0AAP0PZJ2"/>
<evidence type="ECO:0000313" key="1">
    <source>
        <dbReference type="EMBL" id="KAK9161335.1"/>
    </source>
</evidence>
<organism evidence="1 2">
    <name type="scientific">Stephania yunnanensis</name>
    <dbReference type="NCBI Taxonomy" id="152371"/>
    <lineage>
        <taxon>Eukaryota</taxon>
        <taxon>Viridiplantae</taxon>
        <taxon>Streptophyta</taxon>
        <taxon>Embryophyta</taxon>
        <taxon>Tracheophyta</taxon>
        <taxon>Spermatophyta</taxon>
        <taxon>Magnoliopsida</taxon>
        <taxon>Ranunculales</taxon>
        <taxon>Menispermaceae</taxon>
        <taxon>Menispermoideae</taxon>
        <taxon>Cissampelideae</taxon>
        <taxon>Stephania</taxon>
    </lineage>
</organism>
<evidence type="ECO:0000313" key="2">
    <source>
        <dbReference type="Proteomes" id="UP001420932"/>
    </source>
</evidence>
<proteinExistence type="predicted"/>
<name>A0AAP0PZJ2_9MAGN</name>